<protein>
    <recommendedName>
        <fullName evidence="3">DUF2939 domain-containing protein</fullName>
    </recommendedName>
</protein>
<keyword evidence="2" id="KW-1185">Reference proteome</keyword>
<name>A0ABY8GS32_9BURK</name>
<evidence type="ECO:0000313" key="2">
    <source>
        <dbReference type="Proteomes" id="UP001214170"/>
    </source>
</evidence>
<sequence length="221" mass="24690">MTARTGRFGWPALWRRQAAWICLACLAWLACLSYLPAANAAAQEFNRAAELSRYRAWLKDFTRDLDRLSATRRPLSDAQLDEMFARTVVPGSRAAGFIRQSFARRAKDGSYIPQTGPRRVFLGVLESGIPAGQGGIYPETDPALDVGDLTVWYLHVDVGDMTNTYLLSPDHFTPYRLPPPGKLERKAYPFLLMQTDHGALRLGGVSSELWGLIVYLHNAAY</sequence>
<reference evidence="1 2" key="1">
    <citation type="submission" date="2023-03" db="EMBL/GenBank/DDBJ databases">
        <title>Achromobacter spanius LIG8.</title>
        <authorList>
            <person name="Shrestha S."/>
        </authorList>
    </citation>
    <scope>NUCLEOTIDE SEQUENCE [LARGE SCALE GENOMIC DNA]</scope>
    <source>
        <strain evidence="1 2">LIG8</strain>
    </source>
</reference>
<dbReference type="EMBL" id="CP121261">
    <property type="protein sequence ID" value="WFP07650.1"/>
    <property type="molecule type" value="Genomic_DNA"/>
</dbReference>
<dbReference type="Proteomes" id="UP001214170">
    <property type="component" value="Chromosome"/>
</dbReference>
<dbReference type="RefSeq" id="WP_268079431.1">
    <property type="nucleotide sequence ID" value="NZ_CP106885.1"/>
</dbReference>
<dbReference type="PROSITE" id="PS51257">
    <property type="entry name" value="PROKAR_LIPOPROTEIN"/>
    <property type="match status" value="1"/>
</dbReference>
<gene>
    <name evidence="1" type="ORF">P8T11_25640</name>
</gene>
<evidence type="ECO:0008006" key="3">
    <source>
        <dbReference type="Google" id="ProtNLM"/>
    </source>
</evidence>
<organism evidence="1 2">
    <name type="scientific">Achromobacter spanius</name>
    <dbReference type="NCBI Taxonomy" id="217203"/>
    <lineage>
        <taxon>Bacteria</taxon>
        <taxon>Pseudomonadati</taxon>
        <taxon>Pseudomonadota</taxon>
        <taxon>Betaproteobacteria</taxon>
        <taxon>Burkholderiales</taxon>
        <taxon>Alcaligenaceae</taxon>
        <taxon>Achromobacter</taxon>
    </lineage>
</organism>
<accession>A0ABY8GS32</accession>
<evidence type="ECO:0000313" key="1">
    <source>
        <dbReference type="EMBL" id="WFP07650.1"/>
    </source>
</evidence>
<proteinExistence type="predicted"/>